<reference evidence="2" key="1">
    <citation type="journal article" date="2019" name="Int. J. Syst. Evol. Microbiol.">
        <title>The Global Catalogue of Microorganisms (GCM) 10K type strain sequencing project: providing services to taxonomists for standard genome sequencing and annotation.</title>
        <authorList>
            <consortium name="The Broad Institute Genomics Platform"/>
            <consortium name="The Broad Institute Genome Sequencing Center for Infectious Disease"/>
            <person name="Wu L."/>
            <person name="Ma J."/>
        </authorList>
    </citation>
    <scope>NUCLEOTIDE SEQUENCE [LARGE SCALE GENOMIC DNA]</scope>
    <source>
        <strain evidence="2">CGMCC 1.19062</strain>
    </source>
</reference>
<gene>
    <name evidence="1" type="ORF">ACFSM5_12275</name>
</gene>
<accession>A0ABW5DRI1</accession>
<comment type="caution">
    <text evidence="1">The sequence shown here is derived from an EMBL/GenBank/DDBJ whole genome shotgun (WGS) entry which is preliminary data.</text>
</comment>
<protein>
    <submittedName>
        <fullName evidence="1">DUF3576 domain-containing protein</fullName>
    </submittedName>
</protein>
<dbReference type="RefSeq" id="WP_379876692.1">
    <property type="nucleotide sequence ID" value="NZ_JBHUIP010000012.1"/>
</dbReference>
<dbReference type="InterPro" id="IPR021959">
    <property type="entry name" value="DUF3576"/>
</dbReference>
<name>A0ABW5DRI1_9PROT</name>
<organism evidence="1 2">
    <name type="scientific">Lacibacterium aquatile</name>
    <dbReference type="NCBI Taxonomy" id="1168082"/>
    <lineage>
        <taxon>Bacteria</taxon>
        <taxon>Pseudomonadati</taxon>
        <taxon>Pseudomonadota</taxon>
        <taxon>Alphaproteobacteria</taxon>
        <taxon>Rhodospirillales</taxon>
        <taxon>Rhodospirillaceae</taxon>
    </lineage>
</organism>
<dbReference type="PROSITE" id="PS51257">
    <property type="entry name" value="PROKAR_LIPOPROTEIN"/>
    <property type="match status" value="1"/>
</dbReference>
<evidence type="ECO:0000313" key="1">
    <source>
        <dbReference type="EMBL" id="MFD2263667.1"/>
    </source>
</evidence>
<dbReference type="Proteomes" id="UP001597295">
    <property type="component" value="Unassembled WGS sequence"/>
</dbReference>
<proteinExistence type="predicted"/>
<sequence length="173" mass="18896">MRLAFVVLMPVFLAACGGSGLPRGEANFPQSRDDRERQTYGSILGDEGLTLFGGRDRARATQGQGIGVNTYLWRASLDTIGFMPLTSADPFGGVIITDWYSAPDSPSERFKVTLYVLDQDLRADGIRAAVFRQTRDGAGNWADSVVDPKTGPDIENAILTRARQIRLDAQSKK</sequence>
<dbReference type="EMBL" id="JBHUIP010000012">
    <property type="protein sequence ID" value="MFD2263667.1"/>
    <property type="molecule type" value="Genomic_DNA"/>
</dbReference>
<evidence type="ECO:0000313" key="2">
    <source>
        <dbReference type="Proteomes" id="UP001597295"/>
    </source>
</evidence>
<keyword evidence="2" id="KW-1185">Reference proteome</keyword>
<dbReference type="Pfam" id="PF12100">
    <property type="entry name" value="DUF3576"/>
    <property type="match status" value="1"/>
</dbReference>